<name>A0ABU9QT38_9BURK</name>
<evidence type="ECO:0008006" key="4">
    <source>
        <dbReference type="Google" id="ProtNLM"/>
    </source>
</evidence>
<feature type="region of interest" description="Disordered" evidence="1">
    <location>
        <begin position="1"/>
        <end position="39"/>
    </location>
</feature>
<sequence length="100" mass="10897">MRNAKRQLDQIAGTREAQCAAGSGWPRKWKTSKQEGKDKLRAGVECLEKGKARTYKFGVKGAHHDNLQGKPRDGGALPGNPHDCHTLMGGTSSNLGRRET</sequence>
<accession>A0ABU9QT38</accession>
<proteinExistence type="predicted"/>
<dbReference type="Proteomes" id="UP001494588">
    <property type="component" value="Unassembled WGS sequence"/>
</dbReference>
<comment type="caution">
    <text evidence="2">The sequence shown here is derived from an EMBL/GenBank/DDBJ whole genome shotgun (WGS) entry which is preliminary data.</text>
</comment>
<keyword evidence="3" id="KW-1185">Reference proteome</keyword>
<feature type="compositionally biased region" description="Polar residues" evidence="1">
    <location>
        <begin position="89"/>
        <end position="100"/>
    </location>
</feature>
<evidence type="ECO:0000313" key="2">
    <source>
        <dbReference type="EMBL" id="MEM5292569.1"/>
    </source>
</evidence>
<dbReference type="RefSeq" id="WP_201662848.1">
    <property type="nucleotide sequence ID" value="NZ_CAJHCS010000089.1"/>
</dbReference>
<evidence type="ECO:0000256" key="1">
    <source>
        <dbReference type="SAM" id="MobiDB-lite"/>
    </source>
</evidence>
<dbReference type="EMBL" id="JAZHGC010000117">
    <property type="protein sequence ID" value="MEM5292569.1"/>
    <property type="molecule type" value="Genomic_DNA"/>
</dbReference>
<gene>
    <name evidence="2" type="ORF">V4C55_43910</name>
</gene>
<organism evidence="2 3">
    <name type="scientific">Paraburkholderia sabiae</name>
    <dbReference type="NCBI Taxonomy" id="273251"/>
    <lineage>
        <taxon>Bacteria</taxon>
        <taxon>Pseudomonadati</taxon>
        <taxon>Pseudomonadota</taxon>
        <taxon>Betaproteobacteria</taxon>
        <taxon>Burkholderiales</taxon>
        <taxon>Burkholderiaceae</taxon>
        <taxon>Paraburkholderia</taxon>
    </lineage>
</organism>
<evidence type="ECO:0000313" key="3">
    <source>
        <dbReference type="Proteomes" id="UP001494588"/>
    </source>
</evidence>
<feature type="region of interest" description="Disordered" evidence="1">
    <location>
        <begin position="62"/>
        <end position="100"/>
    </location>
</feature>
<protein>
    <recommendedName>
        <fullName evidence="4">Tox-GHH2 domain-containing protein</fullName>
    </recommendedName>
</protein>
<reference evidence="2 3" key="1">
    <citation type="submission" date="2024-01" db="EMBL/GenBank/DDBJ databases">
        <title>The diversity of rhizobia nodulating Mimosa spp. in eleven states of Brazil covering several biomes is determined by host plant, location, and edaphic factors.</title>
        <authorList>
            <person name="Rouws L."/>
            <person name="Barauna A."/>
            <person name="Beukes C."/>
            <person name="De Faria S.M."/>
            <person name="Gross E."/>
            <person name="Dos Reis Junior F.B."/>
            <person name="Simon M."/>
            <person name="Maluk M."/>
            <person name="Odee D.W."/>
            <person name="Kenicer G."/>
            <person name="Young J.P.W."/>
            <person name="Reis V.M."/>
            <person name="Zilli J."/>
            <person name="James E.K."/>
        </authorList>
    </citation>
    <scope>NUCLEOTIDE SEQUENCE [LARGE SCALE GENOMIC DNA]</scope>
    <source>
        <strain evidence="2 3">JPY77</strain>
    </source>
</reference>
<feature type="compositionally biased region" description="Basic and acidic residues" evidence="1">
    <location>
        <begin position="62"/>
        <end position="73"/>
    </location>
</feature>